<evidence type="ECO:0000313" key="2">
    <source>
        <dbReference type="Proteomes" id="UP000326565"/>
    </source>
</evidence>
<organism evidence="1 2">
    <name type="scientific">Aspergillus leporis</name>
    <dbReference type="NCBI Taxonomy" id="41062"/>
    <lineage>
        <taxon>Eukaryota</taxon>
        <taxon>Fungi</taxon>
        <taxon>Dikarya</taxon>
        <taxon>Ascomycota</taxon>
        <taxon>Pezizomycotina</taxon>
        <taxon>Eurotiomycetes</taxon>
        <taxon>Eurotiomycetidae</taxon>
        <taxon>Eurotiales</taxon>
        <taxon>Aspergillaceae</taxon>
        <taxon>Aspergillus</taxon>
        <taxon>Aspergillus subgen. Circumdati</taxon>
    </lineage>
</organism>
<name>A0A5N5WVQ1_9EURO</name>
<keyword evidence="2" id="KW-1185">Reference proteome</keyword>
<dbReference type="Proteomes" id="UP000326565">
    <property type="component" value="Unassembled WGS sequence"/>
</dbReference>
<protein>
    <submittedName>
        <fullName evidence="1">Uncharacterized protein</fullName>
    </submittedName>
</protein>
<gene>
    <name evidence="1" type="ORF">BDV29DRAFT_178444</name>
</gene>
<reference evidence="1 2" key="1">
    <citation type="submission" date="2019-04" db="EMBL/GenBank/DDBJ databases">
        <title>Friends and foes A comparative genomics study of 23 Aspergillus species from section Flavi.</title>
        <authorList>
            <consortium name="DOE Joint Genome Institute"/>
            <person name="Kjaerbolling I."/>
            <person name="Vesth T."/>
            <person name="Frisvad J.C."/>
            <person name="Nybo J.L."/>
            <person name="Theobald S."/>
            <person name="Kildgaard S."/>
            <person name="Isbrandt T."/>
            <person name="Kuo A."/>
            <person name="Sato A."/>
            <person name="Lyhne E.K."/>
            <person name="Kogle M.E."/>
            <person name="Wiebenga A."/>
            <person name="Kun R.S."/>
            <person name="Lubbers R.J."/>
            <person name="Makela M.R."/>
            <person name="Barry K."/>
            <person name="Chovatia M."/>
            <person name="Clum A."/>
            <person name="Daum C."/>
            <person name="Haridas S."/>
            <person name="He G."/>
            <person name="LaButti K."/>
            <person name="Lipzen A."/>
            <person name="Mondo S."/>
            <person name="Riley R."/>
            <person name="Salamov A."/>
            <person name="Simmons B.A."/>
            <person name="Magnuson J.K."/>
            <person name="Henrissat B."/>
            <person name="Mortensen U.H."/>
            <person name="Larsen T.O."/>
            <person name="Devries R.P."/>
            <person name="Grigoriev I.V."/>
            <person name="Machida M."/>
            <person name="Baker S.E."/>
            <person name="Andersen M.R."/>
        </authorList>
    </citation>
    <scope>NUCLEOTIDE SEQUENCE [LARGE SCALE GENOMIC DNA]</scope>
    <source>
        <strain evidence="1 2">CBS 151.66</strain>
    </source>
</reference>
<accession>A0A5N5WVQ1</accession>
<dbReference type="AlphaFoldDB" id="A0A5N5WVQ1"/>
<evidence type="ECO:0000313" key="1">
    <source>
        <dbReference type="EMBL" id="KAB8071865.1"/>
    </source>
</evidence>
<dbReference type="EMBL" id="ML732261">
    <property type="protein sequence ID" value="KAB8071865.1"/>
    <property type="molecule type" value="Genomic_DNA"/>
</dbReference>
<proteinExistence type="predicted"/>
<sequence length="149" mass="17249">MSIDNLNLFLQVDMSIQSSKSIQYVEVIIIVQAGSTLTISPYSLLRGDAVNIIVGTPVPPNIHVRLLSDYYYFFNRVLKIDQLVPWENRSYQPKRTLPFSPSSLCEHTRSMCFVIRFARAPFSFPNYRSWGRNSKCRRYRTISLSFSKA</sequence>